<proteinExistence type="predicted"/>
<reference evidence="1" key="1">
    <citation type="submission" date="2021-02" db="EMBL/GenBank/DDBJ databases">
        <authorList>
            <consortium name="DOE Joint Genome Institute"/>
            <person name="Ahrendt S."/>
            <person name="Looney B.P."/>
            <person name="Miyauchi S."/>
            <person name="Morin E."/>
            <person name="Drula E."/>
            <person name="Courty P.E."/>
            <person name="Chicoki N."/>
            <person name="Fauchery L."/>
            <person name="Kohler A."/>
            <person name="Kuo A."/>
            <person name="Labutti K."/>
            <person name="Pangilinan J."/>
            <person name="Lipzen A."/>
            <person name="Riley R."/>
            <person name="Andreopoulos W."/>
            <person name="He G."/>
            <person name="Johnson J."/>
            <person name="Barry K.W."/>
            <person name="Grigoriev I.V."/>
            <person name="Nagy L."/>
            <person name="Hibbett D."/>
            <person name="Henrissat B."/>
            <person name="Matheny P.B."/>
            <person name="Labbe J."/>
            <person name="Martin F."/>
        </authorList>
    </citation>
    <scope>NUCLEOTIDE SEQUENCE</scope>
    <source>
        <strain evidence="1">EC-137</strain>
    </source>
</reference>
<reference evidence="1" key="2">
    <citation type="journal article" date="2022" name="New Phytol.">
        <title>Evolutionary transition to the ectomycorrhizal habit in the genomes of a hyperdiverse lineage of mushroom-forming fungi.</title>
        <authorList>
            <person name="Looney B."/>
            <person name="Miyauchi S."/>
            <person name="Morin E."/>
            <person name="Drula E."/>
            <person name="Courty P.E."/>
            <person name="Kohler A."/>
            <person name="Kuo A."/>
            <person name="LaButti K."/>
            <person name="Pangilinan J."/>
            <person name="Lipzen A."/>
            <person name="Riley R."/>
            <person name="Andreopoulos W."/>
            <person name="He G."/>
            <person name="Johnson J."/>
            <person name="Nolan M."/>
            <person name="Tritt A."/>
            <person name="Barry K.W."/>
            <person name="Grigoriev I.V."/>
            <person name="Nagy L.G."/>
            <person name="Hibbett D."/>
            <person name="Henrissat B."/>
            <person name="Matheny P.B."/>
            <person name="Labbe J."/>
            <person name="Martin F.M."/>
        </authorList>
    </citation>
    <scope>NUCLEOTIDE SEQUENCE</scope>
    <source>
        <strain evidence="1">EC-137</strain>
    </source>
</reference>
<comment type="caution">
    <text evidence="1">The sequence shown here is derived from an EMBL/GenBank/DDBJ whole genome shotgun (WGS) entry which is preliminary data.</text>
</comment>
<name>A0ACB8QBP1_9AGAM</name>
<evidence type="ECO:0000313" key="1">
    <source>
        <dbReference type="EMBL" id="KAI0029108.1"/>
    </source>
</evidence>
<dbReference type="Proteomes" id="UP000814128">
    <property type="component" value="Unassembled WGS sequence"/>
</dbReference>
<accession>A0ACB8QBP1</accession>
<protein>
    <submittedName>
        <fullName evidence="1">Uncharacterized protein</fullName>
    </submittedName>
</protein>
<organism evidence="1 2">
    <name type="scientific">Vararia minispora EC-137</name>
    <dbReference type="NCBI Taxonomy" id="1314806"/>
    <lineage>
        <taxon>Eukaryota</taxon>
        <taxon>Fungi</taxon>
        <taxon>Dikarya</taxon>
        <taxon>Basidiomycota</taxon>
        <taxon>Agaricomycotina</taxon>
        <taxon>Agaricomycetes</taxon>
        <taxon>Russulales</taxon>
        <taxon>Lachnocladiaceae</taxon>
        <taxon>Vararia</taxon>
    </lineage>
</organism>
<dbReference type="EMBL" id="MU273698">
    <property type="protein sequence ID" value="KAI0029108.1"/>
    <property type="molecule type" value="Genomic_DNA"/>
</dbReference>
<evidence type="ECO:0000313" key="2">
    <source>
        <dbReference type="Proteomes" id="UP000814128"/>
    </source>
</evidence>
<keyword evidence="2" id="KW-1185">Reference proteome</keyword>
<gene>
    <name evidence="1" type="ORF">K488DRAFT_57141</name>
</gene>
<sequence>MSFAVRSSQAIRAASRRAASKAPAKPAQAASYSLLARAGAAAPKRWTLTPAQSQARGIKTLDFAGAKETVYERSDWPLAKLHDYFKNDTLALIGYGSQGHGQGLNARDNGMNVIVGVREGGESWKQAQEDGWVPGETLFPIEEAIKRGTIIMNLLSDAAQSQTWPQVAPLITKGKTLYFSHGFSAVFKEQTHVVPPPDVDVILVAPKGSGRTVRTLFKEGRGINSSVAVFQDVTGKALEKATALGVAIGSGYMYETTFEKEVYSDLYGERGVSIDGPLIEGMFLAQYKVLRANGHSPSEAFNETVEEATQSLFPLIGQHGMDYMYNACSTTARRGALDWAPIFEKANLPVFEKLYESVKNGTETRNALEFNSRDTYRQDLAKELKEIDEQEIWRAGKTVRSLRPDYKA</sequence>